<reference evidence="1 2" key="1">
    <citation type="submission" date="2018-06" db="EMBL/GenBank/DDBJ databases">
        <title>Chryseolinea flavus sp. nov., a member of the phylum Bacteroidetes isolated from soil.</title>
        <authorList>
            <person name="Li Y."/>
            <person name="Wang J."/>
        </authorList>
    </citation>
    <scope>NUCLEOTIDE SEQUENCE [LARGE SCALE GENOMIC DNA]</scope>
    <source>
        <strain evidence="1 2">SDU1-6</strain>
    </source>
</reference>
<name>A0A364XTX2_9BACT</name>
<evidence type="ECO:0008006" key="3">
    <source>
        <dbReference type="Google" id="ProtNLM"/>
    </source>
</evidence>
<evidence type="ECO:0000313" key="2">
    <source>
        <dbReference type="Proteomes" id="UP000251889"/>
    </source>
</evidence>
<organism evidence="1 2">
    <name type="scientific">Pseudochryseolinea flava</name>
    <dbReference type="NCBI Taxonomy" id="2059302"/>
    <lineage>
        <taxon>Bacteria</taxon>
        <taxon>Pseudomonadati</taxon>
        <taxon>Bacteroidota</taxon>
        <taxon>Cytophagia</taxon>
        <taxon>Cytophagales</taxon>
        <taxon>Fulvivirgaceae</taxon>
        <taxon>Pseudochryseolinea</taxon>
    </lineage>
</organism>
<dbReference type="EMBL" id="QMFY01000030">
    <property type="protein sequence ID" value="RAV97692.1"/>
    <property type="molecule type" value="Genomic_DNA"/>
</dbReference>
<keyword evidence="2" id="KW-1185">Reference proteome</keyword>
<dbReference type="RefSeq" id="WP_112750125.1">
    <property type="nucleotide sequence ID" value="NZ_QMFY01000030.1"/>
</dbReference>
<proteinExistence type="predicted"/>
<evidence type="ECO:0000313" key="1">
    <source>
        <dbReference type="EMBL" id="RAV97692.1"/>
    </source>
</evidence>
<dbReference type="OrthoDB" id="249246at2"/>
<accession>A0A364XTX2</accession>
<dbReference type="AlphaFoldDB" id="A0A364XTX2"/>
<dbReference type="Proteomes" id="UP000251889">
    <property type="component" value="Unassembled WGS sequence"/>
</dbReference>
<gene>
    <name evidence="1" type="ORF">DQQ10_27275</name>
</gene>
<sequence length="188" mass="21623">MPKIKSVTLNVLMVMVLICLAAGKPKLVKTKVNDQITVSIPKTWRAMDNLDFTERYPSVRAPLAAYTDEERLVDFAVNVSATQWPDADLEMVKSFFKSSLLNMFDRVDMLSEGVRDVNGKKFIFFEFDSRVNGNRQQEGFTDPVMKYTYIGYLVQPGRTLVFSFNCPRRIKEEWKDTAKAMMNAIRVK</sequence>
<comment type="caution">
    <text evidence="1">The sequence shown here is derived from an EMBL/GenBank/DDBJ whole genome shotgun (WGS) entry which is preliminary data.</text>
</comment>
<protein>
    <recommendedName>
        <fullName evidence="3">PsbP C-terminal domain-containing protein</fullName>
    </recommendedName>
</protein>